<feature type="compositionally biased region" description="Polar residues" evidence="5">
    <location>
        <begin position="207"/>
        <end position="223"/>
    </location>
</feature>
<comment type="caution">
    <text evidence="8">The sequence shown here is derived from an EMBL/GenBank/DDBJ whole genome shotgun (WGS) entry which is preliminary data.</text>
</comment>
<dbReference type="InterPro" id="IPR050810">
    <property type="entry name" value="Bact_Secretion_Sys_Channel"/>
</dbReference>
<evidence type="ECO:0000256" key="1">
    <source>
        <dbReference type="ARBA" id="ARBA00004370"/>
    </source>
</evidence>
<keyword evidence="3" id="KW-0472">Membrane</keyword>
<dbReference type="InterPro" id="IPR021844">
    <property type="entry name" value="Integr_conj_element_PFL4704"/>
</dbReference>
<dbReference type="PRINTS" id="PR00811">
    <property type="entry name" value="BCTERIALGSPD"/>
</dbReference>
<dbReference type="Gene3D" id="3.30.1370.130">
    <property type="match status" value="1"/>
</dbReference>
<comment type="subcellular location">
    <subcellularLocation>
        <location evidence="1">Membrane</location>
    </subcellularLocation>
</comment>
<feature type="signal peptide" evidence="6">
    <location>
        <begin position="1"/>
        <end position="25"/>
    </location>
</feature>
<dbReference type="GO" id="GO:0016020">
    <property type="term" value="C:membrane"/>
    <property type="evidence" value="ECO:0007669"/>
    <property type="project" value="UniProtKB-SubCell"/>
</dbReference>
<dbReference type="InterPro" id="IPR001775">
    <property type="entry name" value="GspD/PilQ"/>
</dbReference>
<keyword evidence="2 6" id="KW-0732">Signal</keyword>
<name>A0A5M6IY81_9PROT</name>
<proteinExistence type="inferred from homology"/>
<organism evidence="8 9">
    <name type="scientific">Rhodovastum atsumiense</name>
    <dbReference type="NCBI Taxonomy" id="504468"/>
    <lineage>
        <taxon>Bacteria</taxon>
        <taxon>Pseudomonadati</taxon>
        <taxon>Pseudomonadota</taxon>
        <taxon>Alphaproteobacteria</taxon>
        <taxon>Acetobacterales</taxon>
        <taxon>Acetobacteraceae</taxon>
        <taxon>Rhodovastum</taxon>
    </lineage>
</organism>
<feature type="compositionally biased region" description="Low complexity" evidence="5">
    <location>
        <begin position="177"/>
        <end position="197"/>
    </location>
</feature>
<protein>
    <submittedName>
        <fullName evidence="8">DUF3438 family protein</fullName>
    </submittedName>
</protein>
<dbReference type="OrthoDB" id="9775455at2"/>
<dbReference type="PANTHER" id="PTHR30332:SF24">
    <property type="entry name" value="SECRETIN GSPD-RELATED"/>
    <property type="match status" value="1"/>
</dbReference>
<dbReference type="Pfam" id="PF11920">
    <property type="entry name" value="DUF3438"/>
    <property type="match status" value="1"/>
</dbReference>
<evidence type="ECO:0000259" key="7">
    <source>
        <dbReference type="Pfam" id="PF00263"/>
    </source>
</evidence>
<feature type="domain" description="Type II/III secretion system secretin-like" evidence="7">
    <location>
        <begin position="358"/>
        <end position="537"/>
    </location>
</feature>
<dbReference type="GO" id="GO:0015627">
    <property type="term" value="C:type II protein secretion system complex"/>
    <property type="evidence" value="ECO:0007669"/>
    <property type="project" value="TreeGrafter"/>
</dbReference>
<evidence type="ECO:0000256" key="4">
    <source>
        <dbReference type="RuleBase" id="RU004003"/>
    </source>
</evidence>
<evidence type="ECO:0000256" key="5">
    <source>
        <dbReference type="SAM" id="MobiDB-lite"/>
    </source>
</evidence>
<evidence type="ECO:0000313" key="9">
    <source>
        <dbReference type="Proteomes" id="UP000325255"/>
    </source>
</evidence>
<evidence type="ECO:0000256" key="6">
    <source>
        <dbReference type="SAM" id="SignalP"/>
    </source>
</evidence>
<dbReference type="InterPro" id="IPR004846">
    <property type="entry name" value="T2SS/T3SS_dom"/>
</dbReference>
<evidence type="ECO:0000313" key="8">
    <source>
        <dbReference type="EMBL" id="KAA5612777.1"/>
    </source>
</evidence>
<reference evidence="8 9" key="1">
    <citation type="submission" date="2019-09" db="EMBL/GenBank/DDBJ databases">
        <title>Genome sequence of Rhodovastum atsumiense, a diverse member of the Acetobacteraceae family of non-sulfur purple photosynthetic bacteria.</title>
        <authorList>
            <person name="Meyer T."/>
            <person name="Kyndt J."/>
        </authorList>
    </citation>
    <scope>NUCLEOTIDE SEQUENCE [LARGE SCALE GENOMIC DNA]</scope>
    <source>
        <strain evidence="8 9">DSM 21279</strain>
    </source>
</reference>
<keyword evidence="9" id="KW-1185">Reference proteome</keyword>
<feature type="region of interest" description="Disordered" evidence="5">
    <location>
        <begin position="171"/>
        <end position="223"/>
    </location>
</feature>
<dbReference type="AlphaFoldDB" id="A0A5M6IY81"/>
<dbReference type="EMBL" id="VWPK01000010">
    <property type="protein sequence ID" value="KAA5612777.1"/>
    <property type="molecule type" value="Genomic_DNA"/>
</dbReference>
<sequence>MSFLSFLRAGILAIGLSLISVPLPAAAPSVGPAEGHVFDTLEFKEARILDAVRVIAAQSGINIVATEAAGQRVISLYLRRASVRQAIESMSRVAGLWFNRNRATGVYTLMTAREYQDNLIVFRENYTRTFTLRHQNVIDTARAIKALFGDRVKLTIGQDDALQEFQRAIGRSGGRSGSSVAFSGGTGSTSTATAVQGSAGGGGQSGQDNLANLAGQRSGNGNLTPEQIRLLQEMSLGEGAEAMPKVSETALASVRNQDPSVYVTVNRLHNILYVRSSDEEAIDQIARVVAESDRPTPQVLLEMKVLELSIGKGFNSVFDMTVAGGSSVLGLGNSTGTTTGTLLFQVVSKQLTANLQILESQNRVHILATPMIMATNSTPAQLFIGEERVIVTGFSQTTTVGTTGATTTYFTAQTEQRDIGTTLRIVPRINSDRTVTLLVQHDDSTVNIGAGSLPVTDTAGNIQELAIDTVSTSNIQGVVTARDGLSVAMGGLIRRQTTRNQDRVPILADVPLLGFFFKRIDNEDSRKEIVVLITPHIFFTPAEAETTSQDRVAANSGNSMLPTDGFAASKTYGQKAAPEALIALARATRLADSGLRPENLQLSFMPLPAEPTVQLLAAATLQIVPRAAWRQGGLYATVATIRNLAGTPAELDPRQLLGRWQAVSFERPTLASGNGPLASTTGYFLSDRPFGEVIAALTGGGARIPQPSSRTGLQ</sequence>
<gene>
    <name evidence="8" type="ORF">F1189_08560</name>
</gene>
<dbReference type="PANTHER" id="PTHR30332">
    <property type="entry name" value="PROBABLE GENERAL SECRETION PATHWAY PROTEIN D"/>
    <property type="match status" value="1"/>
</dbReference>
<dbReference type="Proteomes" id="UP000325255">
    <property type="component" value="Unassembled WGS sequence"/>
</dbReference>
<dbReference type="Pfam" id="PF00263">
    <property type="entry name" value="Secretin"/>
    <property type="match status" value="1"/>
</dbReference>
<dbReference type="RefSeq" id="WP_150040310.1">
    <property type="nucleotide sequence ID" value="NZ_OW485601.1"/>
</dbReference>
<feature type="chain" id="PRO_5024298629" evidence="6">
    <location>
        <begin position="26"/>
        <end position="714"/>
    </location>
</feature>
<dbReference type="GO" id="GO:0009306">
    <property type="term" value="P:protein secretion"/>
    <property type="evidence" value="ECO:0007669"/>
    <property type="project" value="InterPro"/>
</dbReference>
<comment type="similarity">
    <text evidence="4">Belongs to the bacterial secretin family.</text>
</comment>
<evidence type="ECO:0000256" key="3">
    <source>
        <dbReference type="ARBA" id="ARBA00023136"/>
    </source>
</evidence>
<accession>A0A5M6IY81</accession>
<evidence type="ECO:0000256" key="2">
    <source>
        <dbReference type="ARBA" id="ARBA00022729"/>
    </source>
</evidence>